<dbReference type="PANTHER" id="PTHR22926:SF3">
    <property type="entry name" value="UNDECAPRENYL-PHOSPHATE ALPHA-N-ACETYLGLUCOSAMINYL 1-PHOSPHATE TRANSFERASE"/>
    <property type="match status" value="1"/>
</dbReference>
<dbReference type="GO" id="GO:0044038">
    <property type="term" value="P:cell wall macromolecule biosynthetic process"/>
    <property type="evidence" value="ECO:0007669"/>
    <property type="project" value="TreeGrafter"/>
</dbReference>
<reference evidence="9" key="1">
    <citation type="submission" date="2019-11" db="EMBL/GenBank/DDBJ databases">
        <title>Genomic insights into an expanded diversity of filamentous marine cyanobacteria reveals the extraordinary biosynthetic potential of Moorea and Okeania.</title>
        <authorList>
            <person name="Ferreira Leao T."/>
            <person name="Wang M."/>
            <person name="Moss N."/>
            <person name="Da Silva R."/>
            <person name="Sanders J."/>
            <person name="Nurk S."/>
            <person name="Gurevich A."/>
            <person name="Humphrey G."/>
            <person name="Reher R."/>
            <person name="Zhu Q."/>
            <person name="Belda-Ferre P."/>
            <person name="Glukhov E."/>
            <person name="Rex R."/>
            <person name="Dorrestein P.C."/>
            <person name="Knight R."/>
            <person name="Pevzner P."/>
            <person name="Gerwick W.H."/>
            <person name="Gerwick L."/>
        </authorList>
    </citation>
    <scope>NUCLEOTIDE SEQUENCE</scope>
    <source>
        <strain evidence="9">SIO1C4</strain>
    </source>
</reference>
<evidence type="ECO:0000256" key="8">
    <source>
        <dbReference type="SAM" id="Phobius"/>
    </source>
</evidence>
<name>A0A6B3MYJ4_9CYAN</name>
<dbReference type="GO" id="GO:0005886">
    <property type="term" value="C:plasma membrane"/>
    <property type="evidence" value="ECO:0007669"/>
    <property type="project" value="UniProtKB-SubCell"/>
</dbReference>
<dbReference type="CDD" id="cd06854">
    <property type="entry name" value="GT_WbpL_WbcO_like"/>
    <property type="match status" value="1"/>
</dbReference>
<feature type="transmembrane region" description="Helical" evidence="8">
    <location>
        <begin position="177"/>
        <end position="197"/>
    </location>
</feature>
<keyword evidence="3 9" id="KW-0808">Transferase</keyword>
<dbReference type="AlphaFoldDB" id="A0A6B3MYJ4"/>
<dbReference type="Pfam" id="PF00953">
    <property type="entry name" value="Glycos_transf_4"/>
    <property type="match status" value="1"/>
</dbReference>
<feature type="binding site" evidence="7">
    <location>
        <position position="155"/>
    </location>
    <ligand>
        <name>Mg(2+)</name>
        <dbReference type="ChEBI" id="CHEBI:18420"/>
    </ligand>
</feature>
<dbReference type="GO" id="GO:0009103">
    <property type="term" value="P:lipopolysaccharide biosynthetic process"/>
    <property type="evidence" value="ECO:0007669"/>
    <property type="project" value="TreeGrafter"/>
</dbReference>
<evidence type="ECO:0000313" key="9">
    <source>
        <dbReference type="EMBL" id="NER26486.1"/>
    </source>
</evidence>
<keyword evidence="5 8" id="KW-1133">Transmembrane helix</keyword>
<dbReference type="EMBL" id="JAAHFQ010000032">
    <property type="protein sequence ID" value="NER26486.1"/>
    <property type="molecule type" value="Genomic_DNA"/>
</dbReference>
<comment type="cofactor">
    <cofactor evidence="7">
        <name>Mg(2+)</name>
        <dbReference type="ChEBI" id="CHEBI:18420"/>
    </cofactor>
</comment>
<keyword evidence="6 8" id="KW-0472">Membrane</keyword>
<feature type="transmembrane region" description="Helical" evidence="8">
    <location>
        <begin position="230"/>
        <end position="250"/>
    </location>
</feature>
<protein>
    <submittedName>
        <fullName evidence="9">Glycosyltransferase family 4 protein</fullName>
    </submittedName>
</protein>
<comment type="caution">
    <text evidence="9">The sequence shown here is derived from an EMBL/GenBank/DDBJ whole genome shotgun (WGS) entry which is preliminary data.</text>
</comment>
<accession>A0A6B3MYJ4</accession>
<feature type="transmembrane region" description="Helical" evidence="8">
    <location>
        <begin position="282"/>
        <end position="300"/>
    </location>
</feature>
<feature type="binding site" evidence="7">
    <location>
        <position position="208"/>
    </location>
    <ligand>
        <name>Mg(2+)</name>
        <dbReference type="ChEBI" id="CHEBI:18420"/>
    </ligand>
</feature>
<keyword evidence="2" id="KW-1003">Cell membrane</keyword>
<feature type="transmembrane region" description="Helical" evidence="8">
    <location>
        <begin position="106"/>
        <end position="125"/>
    </location>
</feature>
<feature type="transmembrane region" description="Helical" evidence="8">
    <location>
        <begin position="44"/>
        <end position="65"/>
    </location>
</feature>
<dbReference type="InterPro" id="IPR000715">
    <property type="entry name" value="Glycosyl_transferase_4"/>
</dbReference>
<evidence type="ECO:0000256" key="7">
    <source>
        <dbReference type="PIRSR" id="PIRSR600715-1"/>
    </source>
</evidence>
<dbReference type="GO" id="GO:0016780">
    <property type="term" value="F:phosphotransferase activity, for other substituted phosphate groups"/>
    <property type="evidence" value="ECO:0007669"/>
    <property type="project" value="InterPro"/>
</dbReference>
<evidence type="ECO:0000256" key="1">
    <source>
        <dbReference type="ARBA" id="ARBA00004651"/>
    </source>
</evidence>
<dbReference type="GO" id="GO:0071555">
    <property type="term" value="P:cell wall organization"/>
    <property type="evidence" value="ECO:0007669"/>
    <property type="project" value="TreeGrafter"/>
</dbReference>
<comment type="subcellular location">
    <subcellularLocation>
        <location evidence="1">Cell membrane</location>
        <topology evidence="1">Multi-pass membrane protein</topology>
    </subcellularLocation>
</comment>
<keyword evidence="7" id="KW-0479">Metal-binding</keyword>
<dbReference type="PANTHER" id="PTHR22926">
    <property type="entry name" value="PHOSPHO-N-ACETYLMURAMOYL-PENTAPEPTIDE-TRANSFERASE"/>
    <property type="match status" value="1"/>
</dbReference>
<gene>
    <name evidence="9" type="ORF">F6J89_02370</name>
</gene>
<proteinExistence type="predicted"/>
<feature type="transmembrane region" description="Helical" evidence="8">
    <location>
        <begin position="77"/>
        <end position="94"/>
    </location>
</feature>
<feature type="transmembrane region" description="Helical" evidence="8">
    <location>
        <begin position="306"/>
        <end position="323"/>
    </location>
</feature>
<evidence type="ECO:0000256" key="6">
    <source>
        <dbReference type="ARBA" id="ARBA00023136"/>
    </source>
</evidence>
<keyword evidence="4 8" id="KW-0812">Transmembrane</keyword>
<evidence type="ECO:0000256" key="4">
    <source>
        <dbReference type="ARBA" id="ARBA00022692"/>
    </source>
</evidence>
<evidence type="ECO:0000256" key="3">
    <source>
        <dbReference type="ARBA" id="ARBA00022679"/>
    </source>
</evidence>
<evidence type="ECO:0000256" key="2">
    <source>
        <dbReference type="ARBA" id="ARBA00022475"/>
    </source>
</evidence>
<organism evidence="9">
    <name type="scientific">Symploca sp. SIO1C4</name>
    <dbReference type="NCBI Taxonomy" id="2607765"/>
    <lineage>
        <taxon>Bacteria</taxon>
        <taxon>Bacillati</taxon>
        <taxon>Cyanobacteriota</taxon>
        <taxon>Cyanophyceae</taxon>
        <taxon>Coleofasciculales</taxon>
        <taxon>Coleofasciculaceae</taxon>
        <taxon>Symploca</taxon>
    </lineage>
</organism>
<sequence length="356" mass="38486">MYFILAIASAVLSLLGVALIKQRWGKQLLDIPNQRSSHSQPTPRGGGIGFIIAFAITGTIASTLTSNLPQILLTTPNPSYIWLILTPLALIGIIDDKRGVPAVPRYLVQLLAASIMIAHFGLFPLPWLSNLGIIGQIIAISLTLIGITALINFYNFMDGLDGLVASVSALQLGFLALYLNQPLFLLLAAALLGFLWWNWSPAKIFMGDAGSTVLGATVAIALLNNNNQPSLTWSALAVTFPLIGDAIYTLSRRLIRRENIFKAHRSHLYQRLQQSGWSHRQVAIAYLTATATIILAITTFGTIGSWLSLIAVIIAIATVELYLQSRSTFATSAPKVHQQKPDVSVGSTKIPAQTLP</sequence>
<evidence type="ECO:0000256" key="5">
    <source>
        <dbReference type="ARBA" id="ARBA00022989"/>
    </source>
</evidence>
<dbReference type="GO" id="GO:0046872">
    <property type="term" value="F:metal ion binding"/>
    <property type="evidence" value="ECO:0007669"/>
    <property type="project" value="UniProtKB-KW"/>
</dbReference>
<feature type="transmembrane region" description="Helical" evidence="8">
    <location>
        <begin position="137"/>
        <end position="157"/>
    </location>
</feature>
<keyword evidence="7" id="KW-0460">Magnesium</keyword>